<organism evidence="1 2">
    <name type="scientific">Entomophthora muscae</name>
    <dbReference type="NCBI Taxonomy" id="34485"/>
    <lineage>
        <taxon>Eukaryota</taxon>
        <taxon>Fungi</taxon>
        <taxon>Fungi incertae sedis</taxon>
        <taxon>Zoopagomycota</taxon>
        <taxon>Entomophthoromycotina</taxon>
        <taxon>Entomophthoromycetes</taxon>
        <taxon>Entomophthorales</taxon>
        <taxon>Entomophthoraceae</taxon>
        <taxon>Entomophthora</taxon>
    </lineage>
</organism>
<sequence>MFDTHDSKHQATAEKVLNYIKLCLTLTFLIEIVVRILVTGVKYWKSVWGLVDFVAVVTCAAIEVLAVFLNKIHFVRYDILFIGFRVWYALRMHRMITLIKVKREERALKSEEDILAEIQKTLEIKELQSKQMETDLLYMQQIINQDDTKPDHGETDPNIKNCFSWYAFVPHCVSIKTKSPIIRRAMSAPVIKKAV</sequence>
<name>A0ACC2UPQ6_9FUNG</name>
<keyword evidence="2" id="KW-1185">Reference proteome</keyword>
<protein>
    <submittedName>
        <fullName evidence="1">Uncharacterized protein</fullName>
    </submittedName>
</protein>
<dbReference type="Proteomes" id="UP001165960">
    <property type="component" value="Unassembled WGS sequence"/>
</dbReference>
<evidence type="ECO:0000313" key="1">
    <source>
        <dbReference type="EMBL" id="KAJ9088754.1"/>
    </source>
</evidence>
<proteinExistence type="predicted"/>
<comment type="caution">
    <text evidence="1">The sequence shown here is derived from an EMBL/GenBank/DDBJ whole genome shotgun (WGS) entry which is preliminary data.</text>
</comment>
<evidence type="ECO:0000313" key="2">
    <source>
        <dbReference type="Proteomes" id="UP001165960"/>
    </source>
</evidence>
<accession>A0ACC2UPQ6</accession>
<dbReference type="EMBL" id="QTSX02000092">
    <property type="protein sequence ID" value="KAJ9088754.1"/>
    <property type="molecule type" value="Genomic_DNA"/>
</dbReference>
<reference evidence="1" key="1">
    <citation type="submission" date="2022-04" db="EMBL/GenBank/DDBJ databases">
        <title>Genome of the entomopathogenic fungus Entomophthora muscae.</title>
        <authorList>
            <person name="Elya C."/>
            <person name="Lovett B.R."/>
            <person name="Lee E."/>
            <person name="Macias A.M."/>
            <person name="Hajek A.E."/>
            <person name="De Bivort B.L."/>
            <person name="Kasson M.T."/>
            <person name="De Fine Licht H.H."/>
            <person name="Stajich J.E."/>
        </authorList>
    </citation>
    <scope>NUCLEOTIDE SEQUENCE</scope>
    <source>
        <strain evidence="1">Berkeley</strain>
    </source>
</reference>
<gene>
    <name evidence="1" type="ORF">DSO57_1020022</name>
</gene>